<evidence type="ECO:0000313" key="4">
    <source>
        <dbReference type="EMBL" id="SDS25981.1"/>
    </source>
</evidence>
<keyword evidence="6" id="KW-1185">Reference proteome</keyword>
<gene>
    <name evidence="4" type="ORF">SAMN04490205_1962</name>
    <name evidence="3" type="ORF">TU79_20550</name>
</gene>
<feature type="transmembrane region" description="Helical" evidence="1">
    <location>
        <begin position="184"/>
        <end position="207"/>
    </location>
</feature>
<reference evidence="3 5" key="1">
    <citation type="submission" date="2015-02" db="EMBL/GenBank/DDBJ databases">
        <title>Two Pseudomonas sp. nov. isolated from raw milk.</title>
        <authorList>
            <person name="Wenning M."/>
            <person name="von Neubeck M."/>
            <person name="Huptas C."/>
            <person name="Scherer S."/>
        </authorList>
    </citation>
    <scope>NUCLEOTIDE SEQUENCE [LARGE SCALE GENOMIC DNA]</scope>
    <source>
        <strain evidence="3 5">DSM 14937</strain>
    </source>
</reference>
<accession>A0A0R2ZF51</accession>
<dbReference type="InterPro" id="IPR005625">
    <property type="entry name" value="PepSY-ass_TM"/>
</dbReference>
<dbReference type="EMBL" id="LT629760">
    <property type="protein sequence ID" value="SDS25981.1"/>
    <property type="molecule type" value="Genomic_DNA"/>
</dbReference>
<evidence type="ECO:0000313" key="6">
    <source>
        <dbReference type="Proteomes" id="UP000183126"/>
    </source>
</evidence>
<feature type="transmembrane region" description="Helical" evidence="1">
    <location>
        <begin position="414"/>
        <end position="441"/>
    </location>
</feature>
<feature type="domain" description="PepSY" evidence="2">
    <location>
        <begin position="60"/>
        <end position="117"/>
    </location>
</feature>
<organism evidence="3 5">
    <name type="scientific">Pseudomonas trivialis</name>
    <dbReference type="NCBI Taxonomy" id="200450"/>
    <lineage>
        <taxon>Bacteria</taxon>
        <taxon>Pseudomonadati</taxon>
        <taxon>Pseudomonadota</taxon>
        <taxon>Gammaproteobacteria</taxon>
        <taxon>Pseudomonadales</taxon>
        <taxon>Pseudomonadaceae</taxon>
        <taxon>Pseudomonas</taxon>
    </lineage>
</organism>
<feature type="transmembrane region" description="Helical" evidence="1">
    <location>
        <begin position="144"/>
        <end position="164"/>
    </location>
</feature>
<dbReference type="PATRIC" id="fig|200450.4.peg.1061"/>
<evidence type="ECO:0000259" key="2">
    <source>
        <dbReference type="Pfam" id="PF03413"/>
    </source>
</evidence>
<evidence type="ECO:0000313" key="3">
    <source>
        <dbReference type="EMBL" id="KRP58316.1"/>
    </source>
</evidence>
<feature type="domain" description="PepSY" evidence="2">
    <location>
        <begin position="288"/>
        <end position="342"/>
    </location>
</feature>
<protein>
    <submittedName>
        <fullName evidence="3">Peptidase</fullName>
    </submittedName>
    <submittedName>
        <fullName evidence="4">Uncharacterized iron-regulated membrane protein</fullName>
    </submittedName>
</protein>
<feature type="transmembrane region" description="Helical" evidence="1">
    <location>
        <begin position="373"/>
        <end position="394"/>
    </location>
</feature>
<feature type="transmembrane region" description="Helical" evidence="1">
    <location>
        <begin position="15"/>
        <end position="39"/>
    </location>
</feature>
<dbReference type="InterPro" id="IPR025711">
    <property type="entry name" value="PepSY"/>
</dbReference>
<keyword evidence="1" id="KW-0472">Membrane</keyword>
<keyword evidence="1" id="KW-1133">Transmembrane helix</keyword>
<evidence type="ECO:0000313" key="5">
    <source>
        <dbReference type="Proteomes" id="UP000052019"/>
    </source>
</evidence>
<dbReference type="PANTHER" id="PTHR34219">
    <property type="entry name" value="IRON-REGULATED INNER MEMBRANE PROTEIN-RELATED"/>
    <property type="match status" value="1"/>
</dbReference>
<dbReference type="Pfam" id="PF03413">
    <property type="entry name" value="PepSY"/>
    <property type="match status" value="2"/>
</dbReference>
<dbReference type="Proteomes" id="UP000183126">
    <property type="component" value="Chromosome I"/>
</dbReference>
<dbReference type="OrthoDB" id="9791166at2"/>
<dbReference type="AlphaFoldDB" id="A0A0R2ZF51"/>
<dbReference type="RefSeq" id="WP_057009703.1">
    <property type="nucleotide sequence ID" value="NZ_JYLK01000016.1"/>
</dbReference>
<evidence type="ECO:0000256" key="1">
    <source>
        <dbReference type="SAM" id="Phobius"/>
    </source>
</evidence>
<dbReference type="PANTHER" id="PTHR34219:SF1">
    <property type="entry name" value="PEPSY DOMAIN-CONTAINING PROTEIN"/>
    <property type="match status" value="1"/>
</dbReference>
<proteinExistence type="predicted"/>
<reference evidence="4 6" key="2">
    <citation type="submission" date="2016-10" db="EMBL/GenBank/DDBJ databases">
        <authorList>
            <person name="Varghese N."/>
            <person name="Submissions S."/>
        </authorList>
    </citation>
    <scope>NUCLEOTIDE SEQUENCE [LARGE SCALE GENOMIC DNA]</scope>
    <source>
        <strain evidence="4 6">BS3111</strain>
    </source>
</reference>
<dbReference type="EMBL" id="JYLK01000016">
    <property type="protein sequence ID" value="KRP58316.1"/>
    <property type="molecule type" value="Genomic_DNA"/>
</dbReference>
<keyword evidence="1" id="KW-0812">Transmembrane</keyword>
<sequence>MTPQKVSFYNLAWRWHFYAGLFVAPFMVLLALTGIIYLFKPQLDPLMYADLLTVPAAEHALSADEQLQRARAAYPQATISKYLPPTDATRSAQFVMHNSGREITLFVDPYRGNVLGEQDAKYNLQAIARALHGELMIGTTGDRLVELAAGWGVMLVVSGLYLWWPRGKSSAGVLWPRLNARGRLLWRDLHAVAGFWGAAFLLVMLLSGMTWTGFWGKQYADLWNRFPAAMWNNVPQSDQQARILNTASQQTVPWAMENTPMPMSGDHAEHMNHGAMQAGPAAPSVRLQQVVDLATARKVEPGYSITFPTTATGVFTVSVFADDPRNDATLHVDQYTGKVLADVRWQHYNLAARATETGVMLHEGKMFGWVNQLIVLLICLMILLSAVSGVVIWWKRRPVGGLGVPPLRHDLPKWKTAMLIMLGLAIIFPLVGASLIAVWAVDRLVLSRLFAQGESASGSA</sequence>
<name>A0A0R2ZF51_9PSED</name>
<dbReference type="Proteomes" id="UP000052019">
    <property type="component" value="Unassembled WGS sequence"/>
</dbReference>
<dbReference type="Pfam" id="PF03929">
    <property type="entry name" value="PepSY_TM"/>
    <property type="match status" value="1"/>
</dbReference>